<dbReference type="PROSITE" id="PS51679">
    <property type="entry name" value="SAM_MT_C5"/>
    <property type="match status" value="1"/>
</dbReference>
<evidence type="ECO:0000313" key="10">
    <source>
        <dbReference type="Proteomes" id="UP000194546"/>
    </source>
</evidence>
<sequence>MKKTNPLRFLDVFAGCGGISLGLVNAGWRGVFAIEKNPLAFSTLEHNFLKAEKSMFDWPSWLPKQAMTAEDLLLTYPEQVHSLRGSIDLMVGGPPCQGFSVAGRRDPKDPRNKLTEQYLALVGLVAPRFLVIENVAGFDIRFGSNGKSRPSNEGSYAMYVMERLRKLGYRVSNGLVNCAEFGVPQNRFRYLIICELENTSGVAVDLVKTLTQFSAKFRISKGLPVNRYVGTAEAIGDLTIANKTRVPYSSSGPPGYYEAVYEPPRNPTPYQTLMRKGMGAVAPNSRRLPKHRTETIAAFEMFQKTCRPGVKASDAERKILGMSKHTRTMLHPKLPSPTVTTLPDDILHYSEPRILTVRENARLQSFPDWFSFQGKYTTGGEKRKSETPRYSQVGNAVPPLLSEAIGRILAERYKTLEKQANASTGKKLFIRQKRSVCT</sequence>
<evidence type="ECO:0000256" key="8">
    <source>
        <dbReference type="RuleBase" id="RU000416"/>
    </source>
</evidence>
<evidence type="ECO:0000256" key="2">
    <source>
        <dbReference type="ARBA" id="ARBA00022603"/>
    </source>
</evidence>
<keyword evidence="2 7" id="KW-0489">Methyltransferase</keyword>
<dbReference type="PANTHER" id="PTHR10629">
    <property type="entry name" value="CYTOSINE-SPECIFIC METHYLTRANSFERASE"/>
    <property type="match status" value="1"/>
</dbReference>
<dbReference type="NCBIfam" id="TIGR00675">
    <property type="entry name" value="dcm"/>
    <property type="match status" value="1"/>
</dbReference>
<keyword evidence="3 7" id="KW-0808">Transferase</keyword>
<dbReference type="PANTHER" id="PTHR10629:SF52">
    <property type="entry name" value="DNA (CYTOSINE-5)-METHYLTRANSFERASE 1"/>
    <property type="match status" value="1"/>
</dbReference>
<protein>
    <recommendedName>
        <fullName evidence="1">DNA (cytosine-5-)-methyltransferase</fullName>
        <ecNumber evidence="1">2.1.1.37</ecNumber>
    </recommendedName>
</protein>
<keyword evidence="4 7" id="KW-0949">S-adenosyl-L-methionine</keyword>
<evidence type="ECO:0000256" key="1">
    <source>
        <dbReference type="ARBA" id="ARBA00011975"/>
    </source>
</evidence>
<accession>A0A242N5W9</accession>
<dbReference type="InterPro" id="IPR050390">
    <property type="entry name" value="C5-Methyltransferase"/>
</dbReference>
<reference evidence="9 10" key="1">
    <citation type="submission" date="2017-03" db="EMBL/GenBank/DDBJ databases">
        <title>Genome analysis of strain PAMC 26510.</title>
        <authorList>
            <person name="Oh H.-M."/>
            <person name="Yang J.-A."/>
        </authorList>
    </citation>
    <scope>NUCLEOTIDE SEQUENCE [LARGE SCALE GENOMIC DNA]</scope>
    <source>
        <strain evidence="9 10">PAMC 26510</strain>
    </source>
</reference>
<comment type="similarity">
    <text evidence="7 8">Belongs to the class I-like SAM-binding methyltransferase superfamily. C5-methyltransferase family.</text>
</comment>
<comment type="caution">
    <text evidence="9">The sequence shown here is derived from an EMBL/GenBank/DDBJ whole genome shotgun (WGS) entry which is preliminary data.</text>
</comment>
<evidence type="ECO:0000256" key="7">
    <source>
        <dbReference type="PROSITE-ProRule" id="PRU01016"/>
    </source>
</evidence>
<gene>
    <name evidence="9" type="ORF">PAMC26510_06285</name>
</gene>
<evidence type="ECO:0000313" key="9">
    <source>
        <dbReference type="EMBL" id="OTP79065.1"/>
    </source>
</evidence>
<dbReference type="SUPFAM" id="SSF53335">
    <property type="entry name" value="S-adenosyl-L-methionine-dependent methyltransferases"/>
    <property type="match status" value="1"/>
</dbReference>
<keyword evidence="5" id="KW-0680">Restriction system</keyword>
<feature type="active site" evidence="7">
    <location>
        <position position="96"/>
    </location>
</feature>
<organism evidence="9 10">
    <name type="scientific">Caballeronia sordidicola</name>
    <name type="common">Burkholderia sordidicola</name>
    <dbReference type="NCBI Taxonomy" id="196367"/>
    <lineage>
        <taxon>Bacteria</taxon>
        <taxon>Pseudomonadati</taxon>
        <taxon>Pseudomonadota</taxon>
        <taxon>Betaproteobacteria</taxon>
        <taxon>Burkholderiales</taxon>
        <taxon>Burkholderiaceae</taxon>
        <taxon>Caballeronia</taxon>
    </lineage>
</organism>
<dbReference type="GO" id="GO:0003886">
    <property type="term" value="F:DNA (cytosine-5-)-methyltransferase activity"/>
    <property type="evidence" value="ECO:0007669"/>
    <property type="project" value="UniProtKB-EC"/>
</dbReference>
<dbReference type="GO" id="GO:0044027">
    <property type="term" value="P:negative regulation of gene expression via chromosomal CpG island methylation"/>
    <property type="evidence" value="ECO:0007669"/>
    <property type="project" value="TreeGrafter"/>
</dbReference>
<dbReference type="InterPro" id="IPR029063">
    <property type="entry name" value="SAM-dependent_MTases_sf"/>
</dbReference>
<dbReference type="PRINTS" id="PR00105">
    <property type="entry name" value="C5METTRFRASE"/>
</dbReference>
<dbReference type="Gene3D" id="3.90.120.10">
    <property type="entry name" value="DNA Methylase, subunit A, domain 2"/>
    <property type="match status" value="1"/>
</dbReference>
<dbReference type="AlphaFoldDB" id="A0A242N5W9"/>
<dbReference type="InterPro" id="IPR001525">
    <property type="entry name" value="C5_MeTfrase"/>
</dbReference>
<comment type="catalytic activity">
    <reaction evidence="6">
        <text>a 2'-deoxycytidine in DNA + S-adenosyl-L-methionine = a 5-methyl-2'-deoxycytidine in DNA + S-adenosyl-L-homocysteine + H(+)</text>
        <dbReference type="Rhea" id="RHEA:13681"/>
        <dbReference type="Rhea" id="RHEA-COMP:11369"/>
        <dbReference type="Rhea" id="RHEA-COMP:11370"/>
        <dbReference type="ChEBI" id="CHEBI:15378"/>
        <dbReference type="ChEBI" id="CHEBI:57856"/>
        <dbReference type="ChEBI" id="CHEBI:59789"/>
        <dbReference type="ChEBI" id="CHEBI:85452"/>
        <dbReference type="ChEBI" id="CHEBI:85454"/>
        <dbReference type="EC" id="2.1.1.37"/>
    </reaction>
</comment>
<dbReference type="GO" id="GO:0032259">
    <property type="term" value="P:methylation"/>
    <property type="evidence" value="ECO:0007669"/>
    <property type="project" value="UniProtKB-KW"/>
</dbReference>
<evidence type="ECO:0000256" key="3">
    <source>
        <dbReference type="ARBA" id="ARBA00022679"/>
    </source>
</evidence>
<evidence type="ECO:0000256" key="6">
    <source>
        <dbReference type="ARBA" id="ARBA00047422"/>
    </source>
</evidence>
<dbReference type="Proteomes" id="UP000194546">
    <property type="component" value="Unassembled WGS sequence"/>
</dbReference>
<proteinExistence type="inferred from homology"/>
<dbReference type="EC" id="2.1.1.37" evidence="1"/>
<dbReference type="EMBL" id="NBTY01000034">
    <property type="protein sequence ID" value="OTP79065.1"/>
    <property type="molecule type" value="Genomic_DNA"/>
</dbReference>
<dbReference type="Pfam" id="PF00145">
    <property type="entry name" value="DNA_methylase"/>
    <property type="match status" value="1"/>
</dbReference>
<evidence type="ECO:0000256" key="5">
    <source>
        <dbReference type="ARBA" id="ARBA00022747"/>
    </source>
</evidence>
<name>A0A242N5W9_CABSO</name>
<dbReference type="GO" id="GO:0003677">
    <property type="term" value="F:DNA binding"/>
    <property type="evidence" value="ECO:0007669"/>
    <property type="project" value="TreeGrafter"/>
</dbReference>
<evidence type="ECO:0000256" key="4">
    <source>
        <dbReference type="ARBA" id="ARBA00022691"/>
    </source>
</evidence>
<dbReference type="GO" id="GO:0009307">
    <property type="term" value="P:DNA restriction-modification system"/>
    <property type="evidence" value="ECO:0007669"/>
    <property type="project" value="UniProtKB-KW"/>
</dbReference>
<dbReference type="Gene3D" id="3.40.50.150">
    <property type="entry name" value="Vaccinia Virus protein VP39"/>
    <property type="match status" value="1"/>
</dbReference>